<evidence type="ECO:0000256" key="2">
    <source>
        <dbReference type="SAM" id="SignalP"/>
    </source>
</evidence>
<dbReference type="Proteomes" id="UP000198517">
    <property type="component" value="Unassembled WGS sequence"/>
</dbReference>
<feature type="transmembrane region" description="Helical" evidence="1">
    <location>
        <begin position="56"/>
        <end position="74"/>
    </location>
</feature>
<accession>A0A1G6ZAY2</accession>
<name>A0A1G6ZAY2_9FLAO</name>
<feature type="signal peptide" evidence="2">
    <location>
        <begin position="1"/>
        <end position="32"/>
    </location>
</feature>
<feature type="chain" id="PRO_5011763882" evidence="2">
    <location>
        <begin position="33"/>
        <end position="110"/>
    </location>
</feature>
<dbReference type="EMBL" id="FNAS01000002">
    <property type="protein sequence ID" value="SDD99681.1"/>
    <property type="molecule type" value="Genomic_DNA"/>
</dbReference>
<gene>
    <name evidence="3" type="ORF">SAMN05421544_10222</name>
</gene>
<protein>
    <submittedName>
        <fullName evidence="3">Uncharacterized protein</fullName>
    </submittedName>
</protein>
<reference evidence="3 4" key="1">
    <citation type="submission" date="2016-10" db="EMBL/GenBank/DDBJ databases">
        <authorList>
            <person name="de Groot N.N."/>
        </authorList>
    </citation>
    <scope>NUCLEOTIDE SEQUENCE [LARGE SCALE GENOMIC DNA]</scope>
    <source>
        <strain evidence="3 4">DSM 24015</strain>
    </source>
</reference>
<feature type="transmembrane region" description="Helical" evidence="1">
    <location>
        <begin position="86"/>
        <end position="108"/>
    </location>
</feature>
<keyword evidence="1" id="KW-0472">Membrane</keyword>
<keyword evidence="1" id="KW-0812">Transmembrane</keyword>
<evidence type="ECO:0000313" key="4">
    <source>
        <dbReference type="Proteomes" id="UP000198517"/>
    </source>
</evidence>
<organism evidence="3 4">
    <name type="scientific">Riemerella columbipharyngis</name>
    <dbReference type="NCBI Taxonomy" id="1071918"/>
    <lineage>
        <taxon>Bacteria</taxon>
        <taxon>Pseudomonadati</taxon>
        <taxon>Bacteroidota</taxon>
        <taxon>Flavobacteriia</taxon>
        <taxon>Flavobacteriales</taxon>
        <taxon>Weeksellaceae</taxon>
        <taxon>Riemerella</taxon>
    </lineage>
</organism>
<keyword evidence="1" id="KW-1133">Transmembrane helix</keyword>
<sequence>MKSKFSFKMSKKTQSKILTLVLMIFAISPVWAAGGAEAIGDAVNSIKGYYDQVKNLIYAIGGVVGLVGGVRIYNKWQNGDQDINKEIMGWGGACIFLLLVPTFISAFFNS</sequence>
<keyword evidence="4" id="KW-1185">Reference proteome</keyword>
<evidence type="ECO:0000313" key="3">
    <source>
        <dbReference type="EMBL" id="SDD99681.1"/>
    </source>
</evidence>
<evidence type="ECO:0000256" key="1">
    <source>
        <dbReference type="SAM" id="Phobius"/>
    </source>
</evidence>
<keyword evidence="2" id="KW-0732">Signal</keyword>
<dbReference type="RefSeq" id="WP_092735769.1">
    <property type="nucleotide sequence ID" value="NZ_FNAS01000002.1"/>
</dbReference>
<dbReference type="OrthoDB" id="1029065at2"/>
<dbReference type="AlphaFoldDB" id="A0A1G6ZAY2"/>
<dbReference type="STRING" id="1071918.SAMN05421544_10222"/>
<proteinExistence type="predicted"/>
<dbReference type="InterPro" id="IPR025408">
    <property type="entry name" value="DUF4134"/>
</dbReference>
<dbReference type="Pfam" id="PF13572">
    <property type="entry name" value="DUF4134"/>
    <property type="match status" value="1"/>
</dbReference>